<dbReference type="Gene3D" id="3.30.565.10">
    <property type="entry name" value="Histidine kinase-like ATPase, C-terminal domain"/>
    <property type="match status" value="1"/>
</dbReference>
<keyword evidence="4" id="KW-0472">Membrane</keyword>
<dbReference type="Gene3D" id="1.20.5.1930">
    <property type="match status" value="1"/>
</dbReference>
<sequence>MAQTRDSYLWLGSNESLLRFDGIRFVRYQPPNGEALGIVSALLATDAGLWVGLRKGGLRLIRPAGMDVHLTQPGLPTGVIYGLAEDPQGNIWAAANDGLARYNGKHWRHISIRWGFPGSQARAVFVDRDGVVWAANEEKLFYLPQGSETFVDSGVTAPSTSQIAQARDGSIWLADRYGGALQRYDPQSGETLLVNTGTNGANGLLFDHRGALWVATVGSGIRHVRRPNATQLADDQAMASYGKRDGLSSDFIWPLLEDSEGNVWAGTNAGLDRFRPRAVTAASLPQHAIGFALAAGADGSLWAGTANTQSMRLYSSDVHVLDMPPPVSAAMTDQAGCVWMAGPNGIWRSNNTQLEKVAQLPVEVPPESSVRAMALDAQGALWVSINRMGLFVWRDGVWSKMPADSLQPSQTMPVSATTDLNGRLWFGYRDNLLVSRDGDNVRRWGKADGLRIGHVTAISMRDGFGWVGGQRGVAYFDGGRFYSLQLPDNGLFDNVYAVIPTPSADQGAPGNDLWIHGKSGIFHLPAAELARAKADINHVIHYRTYDMIGGLANDPHRVLALPTGVRGSDDQLWFATSKGVIRIDPDQRASQGSAPKVLIESVSVDGTEVDAQQPVVGADAKRVEISYTALNLSVPEAMHFRYRLDGFDNDWHHAGVQRQATYTGLAAGDYRFRVVALNHDGVASLDEATLSFSVAQVFYLNPLFLLACAALLIGLLWCLYRASLRHSARQLRARLEERHAERERIARELHDTLLQGVQGLMLRFQAVAQAIPDENPARSKMEQALDRADQVLADGRDRVFNLRSAHPPPADLLAALIAAAREFEQHTAVELSACAEGARQPLQPIAREELYRIGHEAIANAFRHSQGKHVTLQITYTRRAFELRVTDDGKGIEPAYLETGRQKHWGLCGMRERTQRIGGRLTIGAAQPHGTEVRLVLPGACAYQRPPGPLERGWHRLTSARRSACKQINPSE</sequence>
<comment type="caution">
    <text evidence="6">The sequence shown here is derived from an EMBL/GenBank/DDBJ whole genome shotgun (WGS) entry which is preliminary data.</text>
</comment>
<dbReference type="InterPro" id="IPR013783">
    <property type="entry name" value="Ig-like_fold"/>
</dbReference>
<proteinExistence type="predicted"/>
<dbReference type="CDD" id="cd16917">
    <property type="entry name" value="HATPase_UhpB-NarQ-NarX-like"/>
    <property type="match status" value="1"/>
</dbReference>
<dbReference type="InterPro" id="IPR003594">
    <property type="entry name" value="HATPase_dom"/>
</dbReference>
<dbReference type="InterPro" id="IPR050482">
    <property type="entry name" value="Sensor_HK_TwoCompSys"/>
</dbReference>
<dbReference type="SUPFAM" id="SSF50952">
    <property type="entry name" value="Soluble quinoprotein glucose dehydrogenase"/>
    <property type="match status" value="1"/>
</dbReference>
<organism evidence="6 7">
    <name type="scientific">Stutzerimonas marianensis</name>
    <dbReference type="NCBI Taxonomy" id="2929513"/>
    <lineage>
        <taxon>Bacteria</taxon>
        <taxon>Pseudomonadati</taxon>
        <taxon>Pseudomonadota</taxon>
        <taxon>Gammaproteobacteria</taxon>
        <taxon>Pseudomonadales</taxon>
        <taxon>Pseudomonadaceae</taxon>
        <taxon>Stutzerimonas</taxon>
    </lineage>
</organism>
<keyword evidence="2 6" id="KW-0418">Kinase</keyword>
<dbReference type="InterPro" id="IPR011712">
    <property type="entry name" value="Sig_transdc_His_kin_sub3_dim/P"/>
</dbReference>
<dbReference type="PANTHER" id="PTHR24421:SF62">
    <property type="entry name" value="SENSORY TRANSDUCTION HISTIDINE KINASE"/>
    <property type="match status" value="1"/>
</dbReference>
<name>A0A9X1W287_9GAMM</name>
<dbReference type="InterPro" id="IPR011041">
    <property type="entry name" value="Quinoprot_gluc/sorb_DH_b-prop"/>
</dbReference>
<dbReference type="InterPro" id="IPR015943">
    <property type="entry name" value="WD40/YVTN_repeat-like_dom_sf"/>
</dbReference>
<evidence type="ECO:0000256" key="2">
    <source>
        <dbReference type="ARBA" id="ARBA00022777"/>
    </source>
</evidence>
<keyword evidence="7" id="KW-1185">Reference proteome</keyword>
<dbReference type="Gene3D" id="2.60.40.10">
    <property type="entry name" value="Immunoglobulins"/>
    <property type="match status" value="1"/>
</dbReference>
<dbReference type="Gene3D" id="2.130.10.10">
    <property type="entry name" value="YVTN repeat-like/Quinoprotein amine dehydrogenase"/>
    <property type="match status" value="3"/>
</dbReference>
<dbReference type="RefSeq" id="WP_243605725.1">
    <property type="nucleotide sequence ID" value="NZ_JALGRD010000004.1"/>
</dbReference>
<dbReference type="InterPro" id="IPR011123">
    <property type="entry name" value="Y_Y_Y"/>
</dbReference>
<dbReference type="Proteomes" id="UP001139682">
    <property type="component" value="Unassembled WGS sequence"/>
</dbReference>
<dbReference type="PANTHER" id="PTHR24421">
    <property type="entry name" value="NITRATE/NITRITE SENSOR PROTEIN NARX-RELATED"/>
    <property type="match status" value="1"/>
</dbReference>
<dbReference type="SUPFAM" id="SSF55874">
    <property type="entry name" value="ATPase domain of HSP90 chaperone/DNA topoisomerase II/histidine kinase"/>
    <property type="match status" value="1"/>
</dbReference>
<dbReference type="Pfam" id="PF07495">
    <property type="entry name" value="Y_Y_Y"/>
    <property type="match status" value="1"/>
</dbReference>
<dbReference type="Pfam" id="PF02518">
    <property type="entry name" value="HATPase_c"/>
    <property type="match status" value="1"/>
</dbReference>
<protein>
    <submittedName>
        <fullName evidence="6">Histidine kinase</fullName>
    </submittedName>
</protein>
<evidence type="ECO:0000256" key="1">
    <source>
        <dbReference type="ARBA" id="ARBA00022679"/>
    </source>
</evidence>
<keyword evidence="3" id="KW-0902">Two-component regulatory system</keyword>
<dbReference type="Pfam" id="PF07730">
    <property type="entry name" value="HisKA_3"/>
    <property type="match status" value="1"/>
</dbReference>
<keyword evidence="4" id="KW-1133">Transmembrane helix</keyword>
<dbReference type="InterPro" id="IPR036890">
    <property type="entry name" value="HATPase_C_sf"/>
</dbReference>
<dbReference type="GO" id="GO:0016020">
    <property type="term" value="C:membrane"/>
    <property type="evidence" value="ECO:0007669"/>
    <property type="project" value="InterPro"/>
</dbReference>
<keyword evidence="4" id="KW-0812">Transmembrane</keyword>
<evidence type="ECO:0000259" key="5">
    <source>
        <dbReference type="SMART" id="SM00387"/>
    </source>
</evidence>
<evidence type="ECO:0000256" key="4">
    <source>
        <dbReference type="SAM" id="Phobius"/>
    </source>
</evidence>
<gene>
    <name evidence="6" type="ORF">MST27_09530</name>
</gene>
<dbReference type="InterPro" id="IPR011110">
    <property type="entry name" value="Reg_prop"/>
</dbReference>
<evidence type="ECO:0000313" key="6">
    <source>
        <dbReference type="EMBL" id="MCJ0973606.1"/>
    </source>
</evidence>
<evidence type="ECO:0000313" key="7">
    <source>
        <dbReference type="Proteomes" id="UP001139682"/>
    </source>
</evidence>
<evidence type="ECO:0000256" key="3">
    <source>
        <dbReference type="ARBA" id="ARBA00023012"/>
    </source>
</evidence>
<accession>A0A9X1W287</accession>
<dbReference type="SMART" id="SM00387">
    <property type="entry name" value="HATPase_c"/>
    <property type="match status" value="1"/>
</dbReference>
<dbReference type="GO" id="GO:0046983">
    <property type="term" value="F:protein dimerization activity"/>
    <property type="evidence" value="ECO:0007669"/>
    <property type="project" value="InterPro"/>
</dbReference>
<feature type="transmembrane region" description="Helical" evidence="4">
    <location>
        <begin position="698"/>
        <end position="720"/>
    </location>
</feature>
<feature type="domain" description="Histidine kinase/HSP90-like ATPase" evidence="5">
    <location>
        <begin position="845"/>
        <end position="941"/>
    </location>
</feature>
<dbReference type="Pfam" id="PF07494">
    <property type="entry name" value="Reg_prop"/>
    <property type="match status" value="2"/>
</dbReference>
<reference evidence="6" key="1">
    <citation type="submission" date="2022-03" db="EMBL/GenBank/DDBJ databases">
        <title>Pseudomonas marianensis sp. nov., a marine bacterium isolated from deep-sea sediments of the Mariana Trench.</title>
        <authorList>
            <person name="Wei Y."/>
        </authorList>
    </citation>
    <scope>NUCLEOTIDE SEQUENCE</scope>
    <source>
        <strain evidence="6">PS1</strain>
    </source>
</reference>
<dbReference type="AlphaFoldDB" id="A0A9X1W287"/>
<dbReference type="GO" id="GO:0000155">
    <property type="term" value="F:phosphorelay sensor kinase activity"/>
    <property type="evidence" value="ECO:0007669"/>
    <property type="project" value="InterPro"/>
</dbReference>
<keyword evidence="1" id="KW-0808">Transferase</keyword>
<dbReference type="EMBL" id="JALGRD010000004">
    <property type="protein sequence ID" value="MCJ0973606.1"/>
    <property type="molecule type" value="Genomic_DNA"/>
</dbReference>
<dbReference type="SUPFAM" id="SSF63829">
    <property type="entry name" value="Calcium-dependent phosphotriesterase"/>
    <property type="match status" value="1"/>
</dbReference>